<accession>A0A8J7Z3R4</accession>
<dbReference type="RefSeq" id="WP_162424964.1">
    <property type="nucleotide sequence ID" value="NZ_WVIE01000030.1"/>
</dbReference>
<comment type="caution">
    <text evidence="2">The sequence shown here is derived from an EMBL/GenBank/DDBJ whole genome shotgun (WGS) entry which is preliminary data.</text>
</comment>
<name>A0A8J7Z3R4_9CYAN</name>
<evidence type="ECO:0000313" key="3">
    <source>
        <dbReference type="Proteomes" id="UP000646053"/>
    </source>
</evidence>
<evidence type="ECO:0000256" key="1">
    <source>
        <dbReference type="SAM" id="MobiDB-lite"/>
    </source>
</evidence>
<dbReference type="EMBL" id="WVIE01000030">
    <property type="protein sequence ID" value="NDJ19439.1"/>
    <property type="molecule type" value="Genomic_DNA"/>
</dbReference>
<dbReference type="Proteomes" id="UP000646053">
    <property type="component" value="Unassembled WGS sequence"/>
</dbReference>
<proteinExistence type="predicted"/>
<evidence type="ECO:0000313" key="2">
    <source>
        <dbReference type="EMBL" id="NDJ19439.1"/>
    </source>
</evidence>
<dbReference type="AlphaFoldDB" id="A0A8J7Z3R4"/>
<reference evidence="2" key="1">
    <citation type="submission" date="2019-12" db="EMBL/GenBank/DDBJ databases">
        <title>High-Quality draft genome sequences of three cyanobacteria isolated from the limestone walls of the Old Cathedral of Coimbra.</title>
        <authorList>
            <person name="Tiago I."/>
            <person name="Soares F."/>
            <person name="Portugal A."/>
        </authorList>
    </citation>
    <scope>NUCLEOTIDE SEQUENCE</scope>
    <source>
        <strain evidence="2">A</strain>
    </source>
</reference>
<feature type="compositionally biased region" description="Polar residues" evidence="1">
    <location>
        <begin position="23"/>
        <end position="39"/>
    </location>
</feature>
<feature type="region of interest" description="Disordered" evidence="1">
    <location>
        <begin position="18"/>
        <end position="52"/>
    </location>
</feature>
<sequence>MALTLRHAWELLYLYSGGENPRSRSIFSQKPFTPEQSAPRQGGFDDGRTDLPPVGDVSSKKILFANLAALLNEVSQIVFNKVFSKVLNLGIWADTNSAYEQNS</sequence>
<keyword evidence="3" id="KW-1185">Reference proteome</keyword>
<gene>
    <name evidence="2" type="ORF">GS601_19470</name>
</gene>
<protein>
    <submittedName>
        <fullName evidence="2">Uncharacterized protein</fullName>
    </submittedName>
</protein>
<organism evidence="2 3">
    <name type="scientific">Myxacorys almedinensis A</name>
    <dbReference type="NCBI Taxonomy" id="2690445"/>
    <lineage>
        <taxon>Bacteria</taxon>
        <taxon>Bacillati</taxon>
        <taxon>Cyanobacteriota</taxon>
        <taxon>Cyanophyceae</taxon>
        <taxon>Leptolyngbyales</taxon>
        <taxon>Leptolyngbyaceae</taxon>
        <taxon>Myxacorys</taxon>
        <taxon>Myxacorys almedinensis</taxon>
    </lineage>
</organism>